<proteinExistence type="inferred from homology"/>
<evidence type="ECO:0000256" key="4">
    <source>
        <dbReference type="ARBA" id="ARBA00022679"/>
    </source>
</evidence>
<evidence type="ECO:0000313" key="14">
    <source>
        <dbReference type="Proteomes" id="UP000694924"/>
    </source>
</evidence>
<evidence type="ECO:0000256" key="10">
    <source>
        <dbReference type="ARBA" id="ARBA00023134"/>
    </source>
</evidence>
<evidence type="ECO:0000256" key="9">
    <source>
        <dbReference type="ARBA" id="ARBA00022842"/>
    </source>
</evidence>
<feature type="domain" description="Mab-21-like HhH/H2TH-like" evidence="13">
    <location>
        <begin position="268"/>
        <end position="356"/>
    </location>
</feature>
<keyword evidence="7" id="KW-0547">Nucleotide-binding</keyword>
<name>A0ABM1ITF1_POLDO</name>
<dbReference type="PANTHER" id="PTHR10656:SF42">
    <property type="entry name" value="CYCLIC GMP-AMP SYNTHASE-LIKE PROTEIN-RELATED"/>
    <property type="match status" value="1"/>
</dbReference>
<evidence type="ECO:0000256" key="7">
    <source>
        <dbReference type="ARBA" id="ARBA00022741"/>
    </source>
</evidence>
<keyword evidence="4" id="KW-0808">Transferase</keyword>
<dbReference type="InterPro" id="IPR046906">
    <property type="entry name" value="Mab-21_HhH/H2TH-like"/>
</dbReference>
<dbReference type="PANTHER" id="PTHR10656">
    <property type="entry name" value="CELL FATE DETERMINING PROTEIN MAB21-RELATED"/>
    <property type="match status" value="1"/>
</dbReference>
<dbReference type="Gene3D" id="3.30.460.90">
    <property type="match status" value="1"/>
</dbReference>
<evidence type="ECO:0000256" key="5">
    <source>
        <dbReference type="ARBA" id="ARBA00022695"/>
    </source>
</evidence>
<evidence type="ECO:0000256" key="11">
    <source>
        <dbReference type="ARBA" id="ARBA00023211"/>
    </source>
</evidence>
<dbReference type="Proteomes" id="UP000694924">
    <property type="component" value="Unplaced"/>
</dbReference>
<evidence type="ECO:0000259" key="12">
    <source>
        <dbReference type="Pfam" id="PF03281"/>
    </source>
</evidence>
<comment type="cofactor">
    <cofactor evidence="2">
        <name>Mg(2+)</name>
        <dbReference type="ChEBI" id="CHEBI:18420"/>
    </cofactor>
</comment>
<dbReference type="Gene3D" id="1.10.1410.40">
    <property type="match status" value="1"/>
</dbReference>
<evidence type="ECO:0000256" key="6">
    <source>
        <dbReference type="ARBA" id="ARBA00022723"/>
    </source>
</evidence>
<evidence type="ECO:0000256" key="3">
    <source>
        <dbReference type="ARBA" id="ARBA00008307"/>
    </source>
</evidence>
<reference evidence="15" key="1">
    <citation type="submission" date="2025-08" db="UniProtKB">
        <authorList>
            <consortium name="RefSeq"/>
        </authorList>
    </citation>
    <scope>IDENTIFICATION</scope>
    <source>
        <tissue evidence="15">Whole body</tissue>
    </source>
</reference>
<dbReference type="Pfam" id="PF20266">
    <property type="entry name" value="Mab-21_C"/>
    <property type="match status" value="1"/>
</dbReference>
<dbReference type="SMART" id="SM01265">
    <property type="entry name" value="Mab-21"/>
    <property type="match status" value="1"/>
</dbReference>
<dbReference type="GeneID" id="107070106"/>
<evidence type="ECO:0000256" key="8">
    <source>
        <dbReference type="ARBA" id="ARBA00022840"/>
    </source>
</evidence>
<keyword evidence="6" id="KW-0479">Metal-binding</keyword>
<evidence type="ECO:0000256" key="2">
    <source>
        <dbReference type="ARBA" id="ARBA00001946"/>
    </source>
</evidence>
<keyword evidence="10" id="KW-0342">GTP-binding</keyword>
<sequence>MMEFLDTSNKQKYFKNDKVFHTINKQFLSLKENDTKRINSHLHPIIDEILEKMKQDDFFKKVFQRKLFGGSYYKGTKIGAAIEFDIDIIIRLPIDYKLIKVQKSNHPGFVNIHSGLELDKLTNDTQINRSLRKLLDENMYLHQGKFHNWMESILIKAIQTLPKRENKYILKLNDNEYIITIKKSGPAFTFTILFSDNENIDIDLVPVLEFSKSPPGIDHLNSYQKQNWFAVPKPLYNYKGFNGKTQISWRTCFYEQEKEILSKNGYIKQVIKLIKKLRDTQNWVNLASYYIETLALDEVQSNKNLETKSCTILFMEMLHKLHKSLQNKRITYYWDSKFNLLSKLRDEEIVNIKNRLDRILKKIYNSIEDDKYIIASYILNPKELHILKFKDSEECEQPEQTESRCTIF</sequence>
<keyword evidence="8" id="KW-0067">ATP-binding</keyword>
<accession>A0ABM1ITF1</accession>
<evidence type="ECO:0000256" key="1">
    <source>
        <dbReference type="ARBA" id="ARBA00001936"/>
    </source>
</evidence>
<gene>
    <name evidence="15" type="primary">LOC107070106</name>
</gene>
<comment type="cofactor">
    <cofactor evidence="1">
        <name>Mn(2+)</name>
        <dbReference type="ChEBI" id="CHEBI:29035"/>
    </cofactor>
</comment>
<dbReference type="Pfam" id="PF03281">
    <property type="entry name" value="Mab-21"/>
    <property type="match status" value="1"/>
</dbReference>
<keyword evidence="9" id="KW-0460">Magnesium</keyword>
<protein>
    <submittedName>
        <fullName evidence="15">Uncharacterized protein LOC107070106 isoform X1</fullName>
    </submittedName>
</protein>
<keyword evidence="5" id="KW-0548">Nucleotidyltransferase</keyword>
<dbReference type="RefSeq" id="XP_015183488.1">
    <property type="nucleotide sequence ID" value="XM_015328002.1"/>
</dbReference>
<dbReference type="InterPro" id="IPR024810">
    <property type="entry name" value="MAB21L/cGLR"/>
</dbReference>
<dbReference type="InterPro" id="IPR046903">
    <property type="entry name" value="Mab-21-like_nuc_Trfase"/>
</dbReference>
<keyword evidence="14" id="KW-1185">Reference proteome</keyword>
<comment type="similarity">
    <text evidence="3">Belongs to the mab-21 family.</text>
</comment>
<evidence type="ECO:0000259" key="13">
    <source>
        <dbReference type="Pfam" id="PF20266"/>
    </source>
</evidence>
<evidence type="ECO:0000313" key="15">
    <source>
        <dbReference type="RefSeq" id="XP_015183488.1"/>
    </source>
</evidence>
<organism evidence="14 15">
    <name type="scientific">Polistes dominula</name>
    <name type="common">European paper wasp</name>
    <name type="synonym">Vespa dominula</name>
    <dbReference type="NCBI Taxonomy" id="743375"/>
    <lineage>
        <taxon>Eukaryota</taxon>
        <taxon>Metazoa</taxon>
        <taxon>Ecdysozoa</taxon>
        <taxon>Arthropoda</taxon>
        <taxon>Hexapoda</taxon>
        <taxon>Insecta</taxon>
        <taxon>Pterygota</taxon>
        <taxon>Neoptera</taxon>
        <taxon>Endopterygota</taxon>
        <taxon>Hymenoptera</taxon>
        <taxon>Apocrita</taxon>
        <taxon>Aculeata</taxon>
        <taxon>Vespoidea</taxon>
        <taxon>Vespidae</taxon>
        <taxon>Polistinae</taxon>
        <taxon>Polistini</taxon>
        <taxon>Polistes</taxon>
    </lineage>
</organism>
<keyword evidence="11" id="KW-0464">Manganese</keyword>
<feature type="domain" description="Mab-21-like nucleotidyltransferase" evidence="12">
    <location>
        <begin position="72"/>
        <end position="262"/>
    </location>
</feature>